<reference evidence="2 3" key="1">
    <citation type="submission" date="2023-07" db="EMBL/GenBank/DDBJ databases">
        <title>Genomic Encyclopedia of Type Strains, Phase IV (KMG-IV): sequencing the most valuable type-strain genomes for metagenomic binning, comparative biology and taxonomic classification.</title>
        <authorList>
            <person name="Goeker M."/>
        </authorList>
    </citation>
    <scope>NUCLEOTIDE SEQUENCE [LARGE SCALE GENOMIC DNA]</scope>
    <source>
        <strain evidence="2 3">DSM 23948</strain>
    </source>
</reference>
<proteinExistence type="predicted"/>
<dbReference type="Proteomes" id="UP001231362">
    <property type="component" value="Unassembled WGS sequence"/>
</dbReference>
<evidence type="ECO:0000313" key="3">
    <source>
        <dbReference type="Proteomes" id="UP001231362"/>
    </source>
</evidence>
<keyword evidence="3" id="KW-1185">Reference proteome</keyword>
<dbReference type="EMBL" id="JAUSTU010000046">
    <property type="protein sequence ID" value="MDQ0157918.1"/>
    <property type="molecule type" value="Genomic_DNA"/>
</dbReference>
<evidence type="ECO:0000313" key="2">
    <source>
        <dbReference type="EMBL" id="MDQ0157918.1"/>
    </source>
</evidence>
<sequence length="39" mass="4938">MGWDYPQDHCGSLTIEYYYMLYLWIIYNYYLDVNYLLEV</sequence>
<protein>
    <submittedName>
        <fullName evidence="2">Uncharacterized protein</fullName>
    </submittedName>
</protein>
<organism evidence="2 3">
    <name type="scientific">Anoxybacillus andreesenii</name>
    <dbReference type="NCBI Taxonomy" id="1325932"/>
    <lineage>
        <taxon>Bacteria</taxon>
        <taxon>Bacillati</taxon>
        <taxon>Bacillota</taxon>
        <taxon>Bacilli</taxon>
        <taxon>Bacillales</taxon>
        <taxon>Anoxybacillaceae</taxon>
        <taxon>Anoxybacillus</taxon>
    </lineage>
</organism>
<evidence type="ECO:0000256" key="1">
    <source>
        <dbReference type="SAM" id="Phobius"/>
    </source>
</evidence>
<name>A0ABT9VAC8_9BACL</name>
<comment type="caution">
    <text evidence="2">The sequence shown here is derived from an EMBL/GenBank/DDBJ whole genome shotgun (WGS) entry which is preliminary data.</text>
</comment>
<keyword evidence="1" id="KW-0472">Membrane</keyword>
<keyword evidence="1" id="KW-0812">Transmembrane</keyword>
<feature type="transmembrane region" description="Helical" evidence="1">
    <location>
        <begin position="17"/>
        <end position="37"/>
    </location>
</feature>
<keyword evidence="1" id="KW-1133">Transmembrane helix</keyword>
<accession>A0ABT9VAC8</accession>
<gene>
    <name evidence="2" type="ORF">J2S07_004291</name>
</gene>